<sequence>MPKIDFSASAKRHFQDASLLEMNNRQANAGQLFGFCAECGLKALLVSLGYPTDSDGSPIDRKTHRNDTSGAPFIREHIDKLVDVMNQIDVYASGRSGAKYLALIPNIHSFTDWRVDHRYYDQAQIPPSIIAWKQAATEMMKMMQEADNDNILI</sequence>
<comment type="caution">
    <text evidence="1">The sequence shown here is derived from an EMBL/GenBank/DDBJ whole genome shotgun (WGS) entry which is preliminary data.</text>
</comment>
<dbReference type="RefSeq" id="WP_192393249.1">
    <property type="nucleotide sequence ID" value="NZ_CAJHIU010000001.1"/>
</dbReference>
<evidence type="ECO:0000313" key="1">
    <source>
        <dbReference type="EMBL" id="MBD9360513.1"/>
    </source>
</evidence>
<evidence type="ECO:0000313" key="2">
    <source>
        <dbReference type="Proteomes" id="UP000641152"/>
    </source>
</evidence>
<protein>
    <submittedName>
        <fullName evidence="1">Uncharacterized protein</fullName>
    </submittedName>
</protein>
<proteinExistence type="predicted"/>
<gene>
    <name evidence="1" type="ORF">EBB_08185</name>
</gene>
<keyword evidence="2" id="KW-1185">Reference proteome</keyword>
<accession>A0ABR9DBM5</accession>
<reference evidence="1 2" key="1">
    <citation type="submission" date="2020-09" db="EMBL/GenBank/DDBJ databases">
        <title>Methylomonas albis sp. nov. and Methylomonas fluvii sp. nov.: Two cold-adapted methanotrophs from the River Elbe and an amended description of Methylovulum psychrotolerans strain Eb1.</title>
        <authorList>
            <person name="Bussmann I.K."/>
            <person name="Klings K.-W."/>
            <person name="Warnstedt J."/>
            <person name="Hoppert M."/>
            <person name="Saborowski A."/>
            <person name="Horn F."/>
            <person name="Liebner S."/>
        </authorList>
    </citation>
    <scope>NUCLEOTIDE SEQUENCE [LARGE SCALE GENOMIC DNA]</scope>
    <source>
        <strain evidence="1 2">EbB</strain>
    </source>
</reference>
<dbReference type="EMBL" id="JACXST010000001">
    <property type="protein sequence ID" value="MBD9360513.1"/>
    <property type="molecule type" value="Genomic_DNA"/>
</dbReference>
<organism evidence="1 2">
    <name type="scientific">Methylomonas fluvii</name>
    <dbReference type="NCBI Taxonomy" id="1854564"/>
    <lineage>
        <taxon>Bacteria</taxon>
        <taxon>Pseudomonadati</taxon>
        <taxon>Pseudomonadota</taxon>
        <taxon>Gammaproteobacteria</taxon>
        <taxon>Methylococcales</taxon>
        <taxon>Methylococcaceae</taxon>
        <taxon>Methylomonas</taxon>
    </lineage>
</organism>
<name>A0ABR9DBM5_9GAMM</name>
<dbReference type="Proteomes" id="UP000641152">
    <property type="component" value="Unassembled WGS sequence"/>
</dbReference>